<proteinExistence type="predicted"/>
<comment type="caution">
    <text evidence="1">The sequence shown here is derived from an EMBL/GenBank/DDBJ whole genome shotgun (WGS) entry which is preliminary data.</text>
</comment>
<dbReference type="RefSeq" id="WP_265355837.1">
    <property type="nucleotide sequence ID" value="NZ_JAMQPS010000001.1"/>
</dbReference>
<gene>
    <name evidence="1" type="ORF">ND810_04400</name>
</gene>
<evidence type="ECO:0000313" key="1">
    <source>
        <dbReference type="EMBL" id="MCW7514387.1"/>
    </source>
</evidence>
<dbReference type="AlphaFoldDB" id="A0AAW5V0F3"/>
<protein>
    <submittedName>
        <fullName evidence="1">Uncharacterized protein</fullName>
    </submittedName>
</protein>
<reference evidence="1" key="1">
    <citation type="submission" date="2022-06" db="EMBL/GenBank/DDBJ databases">
        <title>Leptospira isolates from biofilms formed at urban environments.</title>
        <authorList>
            <person name="Ribeiro P.S."/>
            <person name="Sousa T."/>
            <person name="Carvalho N."/>
            <person name="Aburjaile F."/>
            <person name="Neves F."/>
            <person name="Oliveira D."/>
            <person name="Blanco L."/>
            <person name="Lima J."/>
            <person name="Costa F."/>
            <person name="Brenig B."/>
            <person name="Soares S."/>
            <person name="Ramos R."/>
            <person name="Goes-Neto A."/>
            <person name="Matiuzzi M."/>
            <person name="Azevedo V."/>
            <person name="Ristow P."/>
        </authorList>
    </citation>
    <scope>NUCLEOTIDE SEQUENCE</scope>
    <source>
        <strain evidence="1">VSF7</strain>
    </source>
</reference>
<organism evidence="1 2">
    <name type="scientific">Leptospira levettii</name>
    <dbReference type="NCBI Taxonomy" id="2023178"/>
    <lineage>
        <taxon>Bacteria</taxon>
        <taxon>Pseudomonadati</taxon>
        <taxon>Spirochaetota</taxon>
        <taxon>Spirochaetia</taxon>
        <taxon>Leptospirales</taxon>
        <taxon>Leptospiraceae</taxon>
        <taxon>Leptospira</taxon>
    </lineage>
</organism>
<dbReference type="EMBL" id="JAMQQD010000001">
    <property type="protein sequence ID" value="MCW7514387.1"/>
    <property type="molecule type" value="Genomic_DNA"/>
</dbReference>
<dbReference type="Proteomes" id="UP001209694">
    <property type="component" value="Unassembled WGS sequence"/>
</dbReference>
<evidence type="ECO:0000313" key="2">
    <source>
        <dbReference type="Proteomes" id="UP001209694"/>
    </source>
</evidence>
<name>A0AAW5V0F3_9LEPT</name>
<sequence length="535" mass="58670">MNSKIKFKTISTLTLQFFMIVGFLIQCTLDLNNPKDPRSRSFFETTLWEVYLRGLCNADLRGTIRFGSGTYKIYPYQLLKLKNGNFIVTAGVFEPVTWNGNPVGKNFSYSGTQGTDVNAIIFLINGKSFKVEWLDYLGIITVASDDRSTVPAVELSNGDIVTSAYVKSASQGSPLSSKSNANSLHMVRYDQSGNRVWNTYLDKSDNSIVESRFVLVTDEGDNIHFFFNGIGISMTPDTVGFGEFPSMVVPSDATNTGNQEIGWGVISQAGTPIKQRYLPSYGQTIIKDATYDGAGTILIFGGSEDNYVGYTGHPLPSYNFQRPMVTKLSTSNFDMSNTTYLGTNSTNHTLGYITEAISASDGVYTTGVSAGGFGSSFHPFQLYSGTTSFRNAIFSKFDRNGNLIWNQFLGSTISDVVEIAPKLSYISYNNLVKAYTFSPDSGALFTGFSIPITGKGINPYQRTTLNIAGANGYYQSIHYETGLNNFPPTSEDLLTNVAVVKESCGGRMVRLQNIIDINTEIGTMEVTTRPAYEEP</sequence>
<accession>A0AAW5V0F3</accession>